<organism evidence="5 6">
    <name type="scientific">Actinotalea fermentans</name>
    <dbReference type="NCBI Taxonomy" id="43671"/>
    <lineage>
        <taxon>Bacteria</taxon>
        <taxon>Bacillati</taxon>
        <taxon>Actinomycetota</taxon>
        <taxon>Actinomycetes</taxon>
        <taxon>Micrococcales</taxon>
        <taxon>Cellulomonadaceae</taxon>
        <taxon>Actinotalea</taxon>
    </lineage>
</organism>
<feature type="signal peptide" evidence="3">
    <location>
        <begin position="1"/>
        <end position="29"/>
    </location>
</feature>
<feature type="domain" description="Periplasmic binding protein" evidence="4">
    <location>
        <begin position="39"/>
        <end position="301"/>
    </location>
</feature>
<dbReference type="InterPro" id="IPR050555">
    <property type="entry name" value="Bact_Solute-Bind_Prot2"/>
</dbReference>
<sequence>MNARRRCRTAAIHASLLVCALVLAACAPAASPQSNEDVIAFLLPESKTSRYETTDRPEFASVISQDCRDCRLIYANAGQDAARQQQQAESALSQGADVLVLDPVDSVAARTIVEAATARGAAVIAYDRFISGAPLDFFVSYDAGRVGQIQGAALAEALKDDVGPGQGLLAVHGAPTDSNAATIKKGLREALWGSGLTILAEYDTPDWSPDASQQWVESQLTVYGDRVVGVYAANDGTAAGAISALRAAGMDPAVPVTGQDAELAAIQRVVAGDQLMTVYKRIGQQARLAAALAIRLLRGEQPTADLLVEGVPTRLLTPVEVTQDSVRSVIIDGGVFTVDEICTTAYRQACQDLGLLEEGS</sequence>
<comment type="caution">
    <text evidence="5">The sequence shown here is derived from an EMBL/GenBank/DDBJ whole genome shotgun (WGS) entry which is preliminary data.</text>
</comment>
<evidence type="ECO:0000259" key="4">
    <source>
        <dbReference type="Pfam" id="PF13407"/>
    </source>
</evidence>
<dbReference type="Gene3D" id="3.40.50.2300">
    <property type="match status" value="2"/>
</dbReference>
<dbReference type="GO" id="GO:0030246">
    <property type="term" value="F:carbohydrate binding"/>
    <property type="evidence" value="ECO:0007669"/>
    <property type="project" value="TreeGrafter"/>
</dbReference>
<reference evidence="5 6" key="1">
    <citation type="submission" date="2019-07" db="EMBL/GenBank/DDBJ databases">
        <title>Whole genome shotgun sequence of Actinotalea fermentans NBRC 105374.</title>
        <authorList>
            <person name="Hosoyama A."/>
            <person name="Uohara A."/>
            <person name="Ohji S."/>
            <person name="Ichikawa N."/>
        </authorList>
    </citation>
    <scope>NUCLEOTIDE SEQUENCE [LARGE SCALE GENOMIC DNA]</scope>
    <source>
        <strain evidence="5 6">NBRC 105374</strain>
    </source>
</reference>
<dbReference type="PANTHER" id="PTHR30036:SF1">
    <property type="entry name" value="D-XYLOSE-BINDING PERIPLASMIC PROTEIN"/>
    <property type="match status" value="1"/>
</dbReference>
<accession>A0A511YZT9</accession>
<evidence type="ECO:0000256" key="3">
    <source>
        <dbReference type="SAM" id="SignalP"/>
    </source>
</evidence>
<evidence type="ECO:0000313" key="5">
    <source>
        <dbReference type="EMBL" id="GEN80731.1"/>
    </source>
</evidence>
<dbReference type="AlphaFoldDB" id="A0A511YZT9"/>
<dbReference type="InterPro" id="IPR028082">
    <property type="entry name" value="Peripla_BP_I"/>
</dbReference>
<gene>
    <name evidence="5" type="ORF">AFE02nite_24650</name>
</gene>
<comment type="subcellular location">
    <subcellularLocation>
        <location evidence="1">Cell envelope</location>
    </subcellularLocation>
</comment>
<evidence type="ECO:0000256" key="1">
    <source>
        <dbReference type="ARBA" id="ARBA00004196"/>
    </source>
</evidence>
<keyword evidence="6" id="KW-1185">Reference proteome</keyword>
<evidence type="ECO:0000313" key="6">
    <source>
        <dbReference type="Proteomes" id="UP000321484"/>
    </source>
</evidence>
<dbReference type="RefSeq" id="WP_052113607.1">
    <property type="nucleotide sequence ID" value="NZ_BJYK01000009.1"/>
</dbReference>
<dbReference type="PANTHER" id="PTHR30036">
    <property type="entry name" value="D-XYLOSE-BINDING PERIPLASMIC PROTEIN"/>
    <property type="match status" value="1"/>
</dbReference>
<dbReference type="GO" id="GO:0030288">
    <property type="term" value="C:outer membrane-bounded periplasmic space"/>
    <property type="evidence" value="ECO:0007669"/>
    <property type="project" value="TreeGrafter"/>
</dbReference>
<dbReference type="EMBL" id="BJYK01000009">
    <property type="protein sequence ID" value="GEN80731.1"/>
    <property type="molecule type" value="Genomic_DNA"/>
</dbReference>
<proteinExistence type="predicted"/>
<dbReference type="PROSITE" id="PS51257">
    <property type="entry name" value="PROKAR_LIPOPROTEIN"/>
    <property type="match status" value="1"/>
</dbReference>
<keyword evidence="2 3" id="KW-0732">Signal</keyword>
<dbReference type="Pfam" id="PF13407">
    <property type="entry name" value="Peripla_BP_4"/>
    <property type="match status" value="1"/>
</dbReference>
<dbReference type="InterPro" id="IPR025997">
    <property type="entry name" value="SBP_2_dom"/>
</dbReference>
<evidence type="ECO:0000256" key="2">
    <source>
        <dbReference type="ARBA" id="ARBA00022729"/>
    </source>
</evidence>
<name>A0A511YZT9_9CELL</name>
<dbReference type="SUPFAM" id="SSF53822">
    <property type="entry name" value="Periplasmic binding protein-like I"/>
    <property type="match status" value="1"/>
</dbReference>
<feature type="chain" id="PRO_5022117412" evidence="3">
    <location>
        <begin position="30"/>
        <end position="360"/>
    </location>
</feature>
<dbReference type="Proteomes" id="UP000321484">
    <property type="component" value="Unassembled WGS sequence"/>
</dbReference>
<protein>
    <submittedName>
        <fullName evidence="5">ABC transporter substrate-binding protein</fullName>
    </submittedName>
</protein>